<protein>
    <submittedName>
        <fullName evidence="1">Uncharacterized protein</fullName>
    </submittedName>
</protein>
<dbReference type="AlphaFoldDB" id="A0A069D8P8"/>
<dbReference type="EMBL" id="BAJS01000008">
    <property type="protein sequence ID" value="GAK36559.1"/>
    <property type="molecule type" value="Genomic_DNA"/>
</dbReference>
<comment type="caution">
    <text evidence="1">The sequence shown here is derived from an EMBL/GenBank/DDBJ whole genome shotgun (WGS) entry which is preliminary data.</text>
</comment>
<dbReference type="STRING" id="1121097.GCA_000428125_01993"/>
<dbReference type="Proteomes" id="UP000027601">
    <property type="component" value="Unassembled WGS sequence"/>
</dbReference>
<keyword evidence="2" id="KW-1185">Reference proteome</keyword>
<accession>A0A069D8P8</accession>
<name>A0A069D8P8_9BACE</name>
<evidence type="ECO:0000313" key="2">
    <source>
        <dbReference type="Proteomes" id="UP000027601"/>
    </source>
</evidence>
<proteinExistence type="predicted"/>
<gene>
    <name evidence="1" type="ORF">JCM15093_1730</name>
</gene>
<organism evidence="1 2">
    <name type="scientific">Bacteroides graminisolvens DSM 19988 = JCM 15093</name>
    <dbReference type="NCBI Taxonomy" id="1121097"/>
    <lineage>
        <taxon>Bacteria</taxon>
        <taxon>Pseudomonadati</taxon>
        <taxon>Bacteroidota</taxon>
        <taxon>Bacteroidia</taxon>
        <taxon>Bacteroidales</taxon>
        <taxon>Bacteroidaceae</taxon>
        <taxon>Bacteroides</taxon>
    </lineage>
</organism>
<reference evidence="1 2" key="1">
    <citation type="journal article" date="2015" name="Microbes Environ.">
        <title>Distribution and evolution of nitrogen fixation genes in the phylum bacteroidetes.</title>
        <authorList>
            <person name="Inoue J."/>
            <person name="Oshima K."/>
            <person name="Suda W."/>
            <person name="Sakamoto M."/>
            <person name="Iino T."/>
            <person name="Noda S."/>
            <person name="Hongoh Y."/>
            <person name="Hattori M."/>
            <person name="Ohkuma M."/>
        </authorList>
    </citation>
    <scope>NUCLEOTIDE SEQUENCE [LARGE SCALE GENOMIC DNA]</scope>
    <source>
        <strain evidence="1 2">JCM 15093</strain>
    </source>
</reference>
<evidence type="ECO:0000313" key="1">
    <source>
        <dbReference type="EMBL" id="GAK36559.1"/>
    </source>
</evidence>
<sequence>MRMTPKATYPEPRVRTIEVVCRASDDSALKKPKFSAIWRNIEKKVSAVIDLKD</sequence>